<evidence type="ECO:0000313" key="7">
    <source>
        <dbReference type="Proteomes" id="UP001428817"/>
    </source>
</evidence>
<keyword evidence="7" id="KW-1185">Reference proteome</keyword>
<keyword evidence="2" id="KW-0479">Metal-binding</keyword>
<evidence type="ECO:0000259" key="5">
    <source>
        <dbReference type="PROSITE" id="PS51296"/>
    </source>
</evidence>
<keyword evidence="4" id="KW-0411">Iron-sulfur</keyword>
<evidence type="ECO:0000256" key="1">
    <source>
        <dbReference type="ARBA" id="ARBA00022714"/>
    </source>
</evidence>
<gene>
    <name evidence="6" type="ORF">GCM10023321_26620</name>
</gene>
<keyword evidence="6" id="KW-0223">Dioxygenase</keyword>
<evidence type="ECO:0000313" key="6">
    <source>
        <dbReference type="EMBL" id="GAA5154565.1"/>
    </source>
</evidence>
<dbReference type="Proteomes" id="UP001428817">
    <property type="component" value="Unassembled WGS sequence"/>
</dbReference>
<dbReference type="Gene3D" id="2.102.10.10">
    <property type="entry name" value="Rieske [2Fe-2S] iron-sulphur domain"/>
    <property type="match status" value="1"/>
</dbReference>
<reference evidence="7" key="1">
    <citation type="journal article" date="2019" name="Int. J. Syst. Evol. Microbiol.">
        <title>The Global Catalogue of Microorganisms (GCM) 10K type strain sequencing project: providing services to taxonomists for standard genome sequencing and annotation.</title>
        <authorList>
            <consortium name="The Broad Institute Genomics Platform"/>
            <consortium name="The Broad Institute Genome Sequencing Center for Infectious Disease"/>
            <person name="Wu L."/>
            <person name="Ma J."/>
        </authorList>
    </citation>
    <scope>NUCLEOTIDE SEQUENCE [LARGE SCALE GENOMIC DNA]</scope>
    <source>
        <strain evidence="7">JCM 18303</strain>
    </source>
</reference>
<keyword evidence="6" id="KW-0560">Oxidoreductase</keyword>
<accession>A0ABP9PZ33</accession>
<dbReference type="GO" id="GO:0051213">
    <property type="term" value="F:dioxygenase activity"/>
    <property type="evidence" value="ECO:0007669"/>
    <property type="project" value="UniProtKB-KW"/>
</dbReference>
<keyword evidence="1" id="KW-0001">2Fe-2S</keyword>
<dbReference type="CDD" id="cd03528">
    <property type="entry name" value="Rieske_RO_ferredoxin"/>
    <property type="match status" value="1"/>
</dbReference>
<dbReference type="RefSeq" id="WP_185061550.1">
    <property type="nucleotide sequence ID" value="NZ_BAABJP010000008.1"/>
</dbReference>
<dbReference type="SUPFAM" id="SSF50022">
    <property type="entry name" value="ISP domain"/>
    <property type="match status" value="1"/>
</dbReference>
<dbReference type="Pfam" id="PF00355">
    <property type="entry name" value="Rieske"/>
    <property type="match status" value="1"/>
</dbReference>
<keyword evidence="3" id="KW-0408">Iron</keyword>
<evidence type="ECO:0000256" key="4">
    <source>
        <dbReference type="ARBA" id="ARBA00023014"/>
    </source>
</evidence>
<dbReference type="PANTHER" id="PTHR21496:SF23">
    <property type="entry name" value="3-PHENYLPROPIONATE_CINNAMIC ACID DIOXYGENASE FERREDOXIN SUBUNIT"/>
    <property type="match status" value="1"/>
</dbReference>
<comment type="caution">
    <text evidence="6">The sequence shown here is derived from an EMBL/GenBank/DDBJ whole genome shotgun (WGS) entry which is preliminary data.</text>
</comment>
<dbReference type="EMBL" id="BAABJP010000008">
    <property type="protein sequence ID" value="GAA5154565.1"/>
    <property type="molecule type" value="Genomic_DNA"/>
</dbReference>
<dbReference type="InterPro" id="IPR017941">
    <property type="entry name" value="Rieske_2Fe-2S"/>
</dbReference>
<evidence type="ECO:0000256" key="3">
    <source>
        <dbReference type="ARBA" id="ARBA00023004"/>
    </source>
</evidence>
<dbReference type="PROSITE" id="PS51296">
    <property type="entry name" value="RIESKE"/>
    <property type="match status" value="1"/>
</dbReference>
<dbReference type="PANTHER" id="PTHR21496">
    <property type="entry name" value="FERREDOXIN-RELATED"/>
    <property type="match status" value="1"/>
</dbReference>
<feature type="domain" description="Rieske" evidence="5">
    <location>
        <begin position="4"/>
        <end position="100"/>
    </location>
</feature>
<protein>
    <submittedName>
        <fullName evidence="6">Bifunctional 3-phenylpropionate/cinnamic acid dioxygenase ferredoxin subunit</fullName>
    </submittedName>
</protein>
<dbReference type="InterPro" id="IPR036922">
    <property type="entry name" value="Rieske_2Fe-2S_sf"/>
</dbReference>
<evidence type="ECO:0000256" key="2">
    <source>
        <dbReference type="ARBA" id="ARBA00022723"/>
    </source>
</evidence>
<organism evidence="6 7">
    <name type="scientific">Pseudonocardia eucalypti</name>
    <dbReference type="NCBI Taxonomy" id="648755"/>
    <lineage>
        <taxon>Bacteria</taxon>
        <taxon>Bacillati</taxon>
        <taxon>Actinomycetota</taxon>
        <taxon>Actinomycetes</taxon>
        <taxon>Pseudonocardiales</taxon>
        <taxon>Pseudonocardiaceae</taxon>
        <taxon>Pseudonocardia</taxon>
    </lineage>
</organism>
<sequence length="103" mass="11227">MAEILACRTGDLADGQSLTVDGVEPPVAVFRVEGEFFATSDLCTHEDWSLGSDGDLDGYQVECCLHQARFDVRTGAATQFPATEDLRSYPVAVRGEEVWVELS</sequence>
<proteinExistence type="predicted"/>
<name>A0ABP9PZ33_9PSEU</name>